<gene>
    <name evidence="7" type="ORF">C8C78_12828</name>
    <name evidence="8" type="ORF">SAMN04488597_104139</name>
</gene>
<evidence type="ECO:0000256" key="2">
    <source>
        <dbReference type="ARBA" id="ARBA00022692"/>
    </source>
</evidence>
<accession>A0A1G6KKB2</accession>
<dbReference type="GO" id="GO:0055085">
    <property type="term" value="P:transmembrane transport"/>
    <property type="evidence" value="ECO:0007669"/>
    <property type="project" value="InterPro"/>
</dbReference>
<evidence type="ECO:0000313" key="9">
    <source>
        <dbReference type="Proteomes" id="UP000247389"/>
    </source>
</evidence>
<dbReference type="Proteomes" id="UP000247389">
    <property type="component" value="Unassembled WGS sequence"/>
</dbReference>
<feature type="transmembrane region" description="Helical" evidence="5">
    <location>
        <begin position="188"/>
        <end position="209"/>
    </location>
</feature>
<evidence type="ECO:0000256" key="4">
    <source>
        <dbReference type="ARBA" id="ARBA00023136"/>
    </source>
</evidence>
<dbReference type="InterPro" id="IPR000515">
    <property type="entry name" value="MetI-like"/>
</dbReference>
<keyword evidence="2 5" id="KW-0812">Transmembrane</keyword>
<protein>
    <submittedName>
        <fullName evidence="8">Peptide/nickel transport system permease protein</fullName>
    </submittedName>
</protein>
<reference evidence="7 9" key="2">
    <citation type="submission" date="2018-04" db="EMBL/GenBank/DDBJ databases">
        <title>Subsurface microbial communities from deep shales in Ohio and West Virginia, USA.</title>
        <authorList>
            <person name="Wrighton K."/>
        </authorList>
    </citation>
    <scope>NUCLEOTIDE SEQUENCE [LARGE SCALE GENOMIC DNA]</scope>
    <source>
        <strain evidence="7 9">MSL28</strain>
    </source>
</reference>
<comment type="subcellular location">
    <subcellularLocation>
        <location evidence="1">Membrane</location>
        <topology evidence="1">Multi-pass membrane protein</topology>
    </subcellularLocation>
</comment>
<name>A0A1G6KKB2_9FIRM</name>
<feature type="transmembrane region" description="Helical" evidence="5">
    <location>
        <begin position="291"/>
        <end position="317"/>
    </location>
</feature>
<feature type="transmembrane region" description="Helical" evidence="5">
    <location>
        <begin position="100"/>
        <end position="118"/>
    </location>
</feature>
<dbReference type="Proteomes" id="UP000324896">
    <property type="component" value="Unassembled WGS sequence"/>
</dbReference>
<evidence type="ECO:0000313" key="10">
    <source>
        <dbReference type="Proteomes" id="UP000324896"/>
    </source>
</evidence>
<organism evidence="8 10">
    <name type="scientific">Halanaerobium congolense</name>
    <dbReference type="NCBI Taxonomy" id="54121"/>
    <lineage>
        <taxon>Bacteria</taxon>
        <taxon>Bacillati</taxon>
        <taxon>Bacillota</taxon>
        <taxon>Clostridia</taxon>
        <taxon>Halanaerobiales</taxon>
        <taxon>Halanaerobiaceae</taxon>
        <taxon>Halanaerobium</taxon>
    </lineage>
</organism>
<evidence type="ECO:0000256" key="3">
    <source>
        <dbReference type="ARBA" id="ARBA00022989"/>
    </source>
</evidence>
<proteinExistence type="predicted"/>
<dbReference type="Pfam" id="PF00528">
    <property type="entry name" value="BPD_transp_1"/>
    <property type="match status" value="1"/>
</dbReference>
<dbReference type="EMBL" id="QICM01000028">
    <property type="protein sequence ID" value="PXV62910.1"/>
    <property type="molecule type" value="Genomic_DNA"/>
</dbReference>
<dbReference type="PANTHER" id="PTHR43376:SF1">
    <property type="entry name" value="OLIGOPEPTIDE TRANSPORT SYSTEM PERMEASE PROTEIN"/>
    <property type="match status" value="1"/>
</dbReference>
<evidence type="ECO:0000259" key="6">
    <source>
        <dbReference type="Pfam" id="PF00528"/>
    </source>
</evidence>
<evidence type="ECO:0000313" key="7">
    <source>
        <dbReference type="EMBL" id="PXV62910.1"/>
    </source>
</evidence>
<feature type="transmembrane region" description="Helical" evidence="5">
    <location>
        <begin position="139"/>
        <end position="168"/>
    </location>
</feature>
<dbReference type="RefSeq" id="WP_110301148.1">
    <property type="nucleotide sequence ID" value="NZ_FMYT01000004.1"/>
</dbReference>
<dbReference type="EMBL" id="FMYT01000004">
    <property type="protein sequence ID" value="SDC30985.1"/>
    <property type="molecule type" value="Genomic_DNA"/>
</dbReference>
<keyword evidence="4 5" id="KW-0472">Membrane</keyword>
<evidence type="ECO:0000256" key="5">
    <source>
        <dbReference type="SAM" id="Phobius"/>
    </source>
</evidence>
<dbReference type="GO" id="GO:0016020">
    <property type="term" value="C:membrane"/>
    <property type="evidence" value="ECO:0007669"/>
    <property type="project" value="UniProtKB-SubCell"/>
</dbReference>
<feature type="transmembrane region" description="Helical" evidence="5">
    <location>
        <begin position="9"/>
        <end position="26"/>
    </location>
</feature>
<keyword evidence="3 5" id="KW-1133">Transmembrane helix</keyword>
<dbReference type="PANTHER" id="PTHR43376">
    <property type="entry name" value="OLIGOPEPTIDE TRANSPORT SYSTEM PERMEASE PROTEIN"/>
    <property type="match status" value="1"/>
</dbReference>
<dbReference type="AlphaFoldDB" id="A0A1G6KKB2"/>
<reference evidence="8 10" key="1">
    <citation type="submission" date="2016-10" db="EMBL/GenBank/DDBJ databases">
        <authorList>
            <person name="Varghese N."/>
            <person name="Submissions S."/>
        </authorList>
    </citation>
    <scope>NUCLEOTIDE SEQUENCE [LARGE SCALE GENOMIC DNA]</scope>
    <source>
        <strain evidence="8 10">WG10</strain>
    </source>
</reference>
<dbReference type="SUPFAM" id="SSF161098">
    <property type="entry name" value="MetI-like"/>
    <property type="match status" value="1"/>
</dbReference>
<evidence type="ECO:0000256" key="1">
    <source>
        <dbReference type="ARBA" id="ARBA00004141"/>
    </source>
</evidence>
<feature type="domain" description="ABC transmembrane type-1" evidence="6">
    <location>
        <begin position="122"/>
        <end position="322"/>
    </location>
</feature>
<evidence type="ECO:0000313" key="8">
    <source>
        <dbReference type="EMBL" id="SDC30985.1"/>
    </source>
</evidence>
<sequence length="329" mass="37608">MGKYLRKKLMIYIITFILAVTINFIIPRMMPGDPIQSLLSRFSGMEGGRQILEEQLTLLFNLDQPVWQQYLNFWKSVFTLDFGISIIQFPTPVIDIIKRAIVYDLSVLFPAIILSWIVGNKLGAYSGTDKKVDNASMPFFYFLASSPYFWMAGLVAFFFGVVLQWFPISGAYSAVASPALSWNFIKNFLHHWFLPFFTMFLVQLGGWAIGMRNMIMYEKSSNYSKYMETLGSSKKLIRKYGFRNGVLPQVTGLALRIGRIVGGAITVQVVFNYPGLGRMLLDAVQNQDYFLMQGIFLTIVTMVLVANFVVDIVYMFIDPRVRLSFTEEV</sequence>
<dbReference type="InterPro" id="IPR035906">
    <property type="entry name" value="MetI-like_sf"/>
</dbReference>